<dbReference type="InterPro" id="IPR036388">
    <property type="entry name" value="WH-like_DNA-bd_sf"/>
</dbReference>
<evidence type="ECO:0000256" key="2">
    <source>
        <dbReference type="ARBA" id="ARBA00023015"/>
    </source>
</evidence>
<dbReference type="GO" id="GO:0032993">
    <property type="term" value="C:protein-DNA complex"/>
    <property type="evidence" value="ECO:0007669"/>
    <property type="project" value="TreeGrafter"/>
</dbReference>
<dbReference type="PANTHER" id="PTHR30346">
    <property type="entry name" value="TRANSCRIPTIONAL DUAL REGULATOR HCAR-RELATED"/>
    <property type="match status" value="1"/>
</dbReference>
<keyword evidence="2" id="KW-0805">Transcription regulation</keyword>
<dbReference type="Proteomes" id="UP000245865">
    <property type="component" value="Unassembled WGS sequence"/>
</dbReference>
<dbReference type="CDD" id="cd08414">
    <property type="entry name" value="PBP2_LTTR_aromatics_like"/>
    <property type="match status" value="1"/>
</dbReference>
<dbReference type="PANTHER" id="PTHR30346:SF0">
    <property type="entry name" value="HCA OPERON TRANSCRIPTIONAL ACTIVATOR HCAR"/>
    <property type="match status" value="1"/>
</dbReference>
<accession>A0A316J6X3</accession>
<feature type="domain" description="HTH lysR-type" evidence="5">
    <location>
        <begin position="1"/>
        <end position="58"/>
    </location>
</feature>
<evidence type="ECO:0000313" key="7">
    <source>
        <dbReference type="Proteomes" id="UP000245865"/>
    </source>
</evidence>
<evidence type="ECO:0000256" key="1">
    <source>
        <dbReference type="ARBA" id="ARBA00009437"/>
    </source>
</evidence>
<comment type="similarity">
    <text evidence="1">Belongs to the LysR transcriptional regulatory family.</text>
</comment>
<evidence type="ECO:0000313" key="6">
    <source>
        <dbReference type="EMBL" id="PWL16515.1"/>
    </source>
</evidence>
<dbReference type="PROSITE" id="PS50931">
    <property type="entry name" value="HTH_LYSR"/>
    <property type="match status" value="1"/>
</dbReference>
<dbReference type="GO" id="GO:0003700">
    <property type="term" value="F:DNA-binding transcription factor activity"/>
    <property type="evidence" value="ECO:0007669"/>
    <property type="project" value="InterPro"/>
</dbReference>
<evidence type="ECO:0000259" key="5">
    <source>
        <dbReference type="PROSITE" id="PS50931"/>
    </source>
</evidence>
<dbReference type="Pfam" id="PF03466">
    <property type="entry name" value="LysR_substrate"/>
    <property type="match status" value="1"/>
</dbReference>
<dbReference type="InterPro" id="IPR036390">
    <property type="entry name" value="WH_DNA-bd_sf"/>
</dbReference>
<name>A0A316J6X3_9HYPH</name>
<dbReference type="EMBL" id="QGDB01000009">
    <property type="protein sequence ID" value="PWL16515.1"/>
    <property type="molecule type" value="Genomic_DNA"/>
</dbReference>
<proteinExistence type="inferred from homology"/>
<dbReference type="Pfam" id="PF00126">
    <property type="entry name" value="HTH_1"/>
    <property type="match status" value="1"/>
</dbReference>
<dbReference type="Gene3D" id="3.40.190.10">
    <property type="entry name" value="Periplasmic binding protein-like II"/>
    <property type="match status" value="2"/>
</dbReference>
<sequence length="304" mass="33860">MELEQLRCFIAVAEELHFGRAAQRLGILPASFGRQIRLLEETLGVALLARTTRSVALTEEGTRLLQEVRPLLQRLETLADEFRSQRKASARALRIGAIDSAAASLIPLLLQDFRALYPDVPLQLIEDKSTRLIPKLRSGRLDIAFVRPRPGRISPITVDVLFYENAVVAMPEDNPLAEKEIITVADLRNTPLIVPDKRSRPHSHDLTFALFTEAGLHPNIVQVADEKQTILGLVAAGIGLAIVPRAMSRLTIQGMRYIPISIPSPQHNMLMPLAVAWSRHVRDNTRDNLLRILHGNLKNYAALS</sequence>
<dbReference type="InterPro" id="IPR000847">
    <property type="entry name" value="LysR_HTH_N"/>
</dbReference>
<evidence type="ECO:0000256" key="3">
    <source>
        <dbReference type="ARBA" id="ARBA00023125"/>
    </source>
</evidence>
<dbReference type="FunFam" id="1.10.10.10:FF:000001">
    <property type="entry name" value="LysR family transcriptional regulator"/>
    <property type="match status" value="1"/>
</dbReference>
<dbReference type="RefSeq" id="WP_109707897.1">
    <property type="nucleotide sequence ID" value="NZ_QGDB01000009.1"/>
</dbReference>
<comment type="caution">
    <text evidence="6">The sequence shown here is derived from an EMBL/GenBank/DDBJ whole genome shotgun (WGS) entry which is preliminary data.</text>
</comment>
<protein>
    <submittedName>
        <fullName evidence="6">LysR family transcriptional regulator</fullName>
    </submittedName>
</protein>
<keyword evidence="7" id="KW-1185">Reference proteome</keyword>
<dbReference type="SUPFAM" id="SSF46785">
    <property type="entry name" value="Winged helix' DNA-binding domain"/>
    <property type="match status" value="1"/>
</dbReference>
<evidence type="ECO:0000256" key="4">
    <source>
        <dbReference type="ARBA" id="ARBA00023163"/>
    </source>
</evidence>
<dbReference type="SUPFAM" id="SSF53850">
    <property type="entry name" value="Periplasmic binding protein-like II"/>
    <property type="match status" value="1"/>
</dbReference>
<gene>
    <name evidence="6" type="ORF">DKP76_17155</name>
</gene>
<dbReference type="OrthoDB" id="9811588at2"/>
<dbReference type="Gene3D" id="1.10.10.10">
    <property type="entry name" value="Winged helix-like DNA-binding domain superfamily/Winged helix DNA-binding domain"/>
    <property type="match status" value="1"/>
</dbReference>
<dbReference type="InterPro" id="IPR005119">
    <property type="entry name" value="LysR_subst-bd"/>
</dbReference>
<dbReference type="GO" id="GO:0003677">
    <property type="term" value="F:DNA binding"/>
    <property type="evidence" value="ECO:0007669"/>
    <property type="project" value="UniProtKB-KW"/>
</dbReference>
<dbReference type="AlphaFoldDB" id="A0A316J6X3"/>
<keyword evidence="4" id="KW-0804">Transcription</keyword>
<reference evidence="6 7" key="1">
    <citation type="submission" date="2018-05" db="EMBL/GenBank/DDBJ databases">
        <title>Comparative genomic sequence analysis between strain HN4 and CCM 8460T (Falsochrobactrum ovis) will provide more evidence to prove that HN4 is a new species of Falsochrobactrum.</title>
        <authorList>
            <person name="Lyu W."/>
            <person name="Sun L."/>
            <person name="Yao L."/>
        </authorList>
    </citation>
    <scope>NUCLEOTIDE SEQUENCE [LARGE SCALE GENOMIC DNA]</scope>
    <source>
        <strain evidence="6 7">HN4</strain>
    </source>
</reference>
<keyword evidence="3" id="KW-0238">DNA-binding</keyword>
<organism evidence="6 7">
    <name type="scientific">Falsochrobactrum shanghaiense</name>
    <dbReference type="NCBI Taxonomy" id="2201899"/>
    <lineage>
        <taxon>Bacteria</taxon>
        <taxon>Pseudomonadati</taxon>
        <taxon>Pseudomonadota</taxon>
        <taxon>Alphaproteobacteria</taxon>
        <taxon>Hyphomicrobiales</taxon>
        <taxon>Brucellaceae</taxon>
        <taxon>Falsochrobactrum</taxon>
    </lineage>
</organism>